<feature type="repeat" description="ANK" evidence="9">
    <location>
        <begin position="485"/>
        <end position="521"/>
    </location>
</feature>
<dbReference type="GO" id="GO:0005524">
    <property type="term" value="F:ATP binding"/>
    <property type="evidence" value="ECO:0007669"/>
    <property type="project" value="UniProtKB-UniRule"/>
</dbReference>
<gene>
    <name evidence="14" type="ORF">C1SCF055_LOCUS43486</name>
</gene>
<keyword evidence="4 10" id="KW-0547">Nucleotide-binding</keyword>
<dbReference type="EC" id="2.7.11.1" evidence="1"/>
<feature type="transmembrane region" description="Helical" evidence="12">
    <location>
        <begin position="101"/>
        <end position="122"/>
    </location>
</feature>
<keyword evidence="12" id="KW-0812">Transmembrane</keyword>
<dbReference type="InterPro" id="IPR050236">
    <property type="entry name" value="Ser_Thr_kinase_AGC"/>
</dbReference>
<dbReference type="PROSITE" id="PS50088">
    <property type="entry name" value="ANK_REPEAT"/>
    <property type="match status" value="2"/>
</dbReference>
<comment type="catalytic activity">
    <reaction evidence="7">
        <text>L-threonyl-[protein] + ATP = O-phospho-L-threonyl-[protein] + ADP + H(+)</text>
        <dbReference type="Rhea" id="RHEA:46608"/>
        <dbReference type="Rhea" id="RHEA-COMP:11060"/>
        <dbReference type="Rhea" id="RHEA-COMP:11605"/>
        <dbReference type="ChEBI" id="CHEBI:15378"/>
        <dbReference type="ChEBI" id="CHEBI:30013"/>
        <dbReference type="ChEBI" id="CHEBI:30616"/>
        <dbReference type="ChEBI" id="CHEBI:61977"/>
        <dbReference type="ChEBI" id="CHEBI:456216"/>
        <dbReference type="EC" id="2.7.11.1"/>
    </reaction>
</comment>
<comment type="caution">
    <text evidence="14">The sequence shown here is derived from an EMBL/GenBank/DDBJ whole genome shotgun (WGS) entry which is preliminary data.</text>
</comment>
<evidence type="ECO:0000256" key="8">
    <source>
        <dbReference type="ARBA" id="ARBA00048679"/>
    </source>
</evidence>
<dbReference type="PANTHER" id="PTHR24356:SF1">
    <property type="entry name" value="SERINE_THREONINE-PROTEIN KINASE GREATWALL"/>
    <property type="match status" value="1"/>
</dbReference>
<keyword evidence="2" id="KW-0723">Serine/threonine-protein kinase</keyword>
<dbReference type="Pfam" id="PF00069">
    <property type="entry name" value="Pkinase"/>
    <property type="match status" value="1"/>
</dbReference>
<dbReference type="EMBL" id="CAMXCT020006723">
    <property type="protein sequence ID" value="CAL1172332.1"/>
    <property type="molecule type" value="Genomic_DNA"/>
</dbReference>
<evidence type="ECO:0000256" key="11">
    <source>
        <dbReference type="SAM" id="MobiDB-lite"/>
    </source>
</evidence>
<evidence type="ECO:0000313" key="14">
    <source>
        <dbReference type="EMBL" id="CAI4018957.1"/>
    </source>
</evidence>
<feature type="transmembrane region" description="Helical" evidence="12">
    <location>
        <begin position="143"/>
        <end position="171"/>
    </location>
</feature>
<dbReference type="SUPFAM" id="SSF56112">
    <property type="entry name" value="Protein kinase-like (PK-like)"/>
    <property type="match status" value="1"/>
</dbReference>
<dbReference type="Gene3D" id="3.30.200.20">
    <property type="entry name" value="Phosphorylase Kinase, domain 1"/>
    <property type="match status" value="1"/>
</dbReference>
<evidence type="ECO:0000313" key="16">
    <source>
        <dbReference type="EMBL" id="CAL4806269.1"/>
    </source>
</evidence>
<dbReference type="GO" id="GO:0035556">
    <property type="term" value="P:intracellular signal transduction"/>
    <property type="evidence" value="ECO:0007669"/>
    <property type="project" value="TreeGrafter"/>
</dbReference>
<keyword evidence="3" id="KW-0808">Transferase</keyword>
<evidence type="ECO:0000256" key="6">
    <source>
        <dbReference type="ARBA" id="ARBA00022840"/>
    </source>
</evidence>
<dbReference type="Pfam" id="PF12796">
    <property type="entry name" value="Ank_2"/>
    <property type="match status" value="1"/>
</dbReference>
<evidence type="ECO:0000256" key="3">
    <source>
        <dbReference type="ARBA" id="ARBA00022679"/>
    </source>
</evidence>
<dbReference type="InterPro" id="IPR011009">
    <property type="entry name" value="Kinase-like_dom_sf"/>
</dbReference>
<organism evidence="14">
    <name type="scientific">Cladocopium goreaui</name>
    <dbReference type="NCBI Taxonomy" id="2562237"/>
    <lineage>
        <taxon>Eukaryota</taxon>
        <taxon>Sar</taxon>
        <taxon>Alveolata</taxon>
        <taxon>Dinophyceae</taxon>
        <taxon>Suessiales</taxon>
        <taxon>Symbiodiniaceae</taxon>
        <taxon>Cladocopium</taxon>
    </lineage>
</organism>
<dbReference type="EMBL" id="CAMXCT030006723">
    <property type="protein sequence ID" value="CAL4806269.1"/>
    <property type="molecule type" value="Genomic_DNA"/>
</dbReference>
<evidence type="ECO:0000259" key="13">
    <source>
        <dbReference type="PROSITE" id="PS50011"/>
    </source>
</evidence>
<feature type="transmembrane region" description="Helical" evidence="12">
    <location>
        <begin position="291"/>
        <end position="310"/>
    </location>
</feature>
<evidence type="ECO:0000256" key="5">
    <source>
        <dbReference type="ARBA" id="ARBA00022777"/>
    </source>
</evidence>
<keyword evidence="12" id="KW-0472">Membrane</keyword>
<dbReference type="InterPro" id="IPR036770">
    <property type="entry name" value="Ankyrin_rpt-contain_sf"/>
</dbReference>
<evidence type="ECO:0000256" key="10">
    <source>
        <dbReference type="PROSITE-ProRule" id="PRU10141"/>
    </source>
</evidence>
<dbReference type="InterPro" id="IPR017441">
    <property type="entry name" value="Protein_kinase_ATP_BS"/>
</dbReference>
<dbReference type="OrthoDB" id="435035at2759"/>
<comment type="catalytic activity">
    <reaction evidence="8">
        <text>L-seryl-[protein] + ATP = O-phospho-L-seryl-[protein] + ADP + H(+)</text>
        <dbReference type="Rhea" id="RHEA:17989"/>
        <dbReference type="Rhea" id="RHEA-COMP:9863"/>
        <dbReference type="Rhea" id="RHEA-COMP:11604"/>
        <dbReference type="ChEBI" id="CHEBI:15378"/>
        <dbReference type="ChEBI" id="CHEBI:29999"/>
        <dbReference type="ChEBI" id="CHEBI:30616"/>
        <dbReference type="ChEBI" id="CHEBI:83421"/>
        <dbReference type="ChEBI" id="CHEBI:456216"/>
        <dbReference type="EC" id="2.7.11.1"/>
    </reaction>
</comment>
<evidence type="ECO:0000256" key="1">
    <source>
        <dbReference type="ARBA" id="ARBA00012513"/>
    </source>
</evidence>
<dbReference type="PROSITE" id="PS50297">
    <property type="entry name" value="ANK_REP_REGION"/>
    <property type="match status" value="2"/>
</dbReference>
<evidence type="ECO:0000256" key="7">
    <source>
        <dbReference type="ARBA" id="ARBA00047899"/>
    </source>
</evidence>
<dbReference type="PROSITE" id="PS50011">
    <property type="entry name" value="PROTEIN_KINASE_DOM"/>
    <property type="match status" value="1"/>
</dbReference>
<keyword evidence="5 16" id="KW-0418">Kinase</keyword>
<keyword evidence="6 10" id="KW-0067">ATP-binding</keyword>
<name>A0A9P1GQ27_9DINO</name>
<dbReference type="Proteomes" id="UP001152797">
    <property type="component" value="Unassembled WGS sequence"/>
</dbReference>
<dbReference type="Gene3D" id="1.10.510.10">
    <property type="entry name" value="Transferase(Phosphotransferase) domain 1"/>
    <property type="match status" value="1"/>
</dbReference>
<dbReference type="AlphaFoldDB" id="A0A9P1GQ27"/>
<feature type="transmembrane region" description="Helical" evidence="12">
    <location>
        <begin position="239"/>
        <end position="260"/>
    </location>
</feature>
<keyword evidence="17" id="KW-1185">Reference proteome</keyword>
<evidence type="ECO:0000313" key="15">
    <source>
        <dbReference type="EMBL" id="CAL1172332.1"/>
    </source>
</evidence>
<reference evidence="15" key="2">
    <citation type="submission" date="2024-04" db="EMBL/GenBank/DDBJ databases">
        <authorList>
            <person name="Chen Y."/>
            <person name="Shah S."/>
            <person name="Dougan E. K."/>
            <person name="Thang M."/>
            <person name="Chan C."/>
        </authorList>
    </citation>
    <scope>NUCLEOTIDE SEQUENCE [LARGE SCALE GENOMIC DNA]</scope>
</reference>
<accession>A0A9P1GQ27</accession>
<protein>
    <recommendedName>
        <fullName evidence="1">non-specific serine/threonine protein kinase</fullName>
        <ecNumber evidence="1">2.7.11.1</ecNumber>
    </recommendedName>
</protein>
<dbReference type="SMART" id="SM00248">
    <property type="entry name" value="ANK"/>
    <property type="match status" value="3"/>
</dbReference>
<feature type="binding site" evidence="10">
    <location>
        <position position="663"/>
    </location>
    <ligand>
        <name>ATP</name>
        <dbReference type="ChEBI" id="CHEBI:30616"/>
    </ligand>
</feature>
<keyword evidence="12" id="KW-1133">Transmembrane helix</keyword>
<dbReference type="EMBL" id="CAMXCT010006723">
    <property type="protein sequence ID" value="CAI4018957.1"/>
    <property type="molecule type" value="Genomic_DNA"/>
</dbReference>
<feature type="domain" description="Protein kinase" evidence="13">
    <location>
        <begin position="634"/>
        <end position="930"/>
    </location>
</feature>
<evidence type="ECO:0000256" key="12">
    <source>
        <dbReference type="SAM" id="Phobius"/>
    </source>
</evidence>
<feature type="region of interest" description="Disordered" evidence="11">
    <location>
        <begin position="1"/>
        <end position="21"/>
    </location>
</feature>
<keyword evidence="9" id="KW-0040">ANK repeat</keyword>
<evidence type="ECO:0000256" key="4">
    <source>
        <dbReference type="ARBA" id="ARBA00022741"/>
    </source>
</evidence>
<feature type="transmembrane region" description="Helical" evidence="12">
    <location>
        <begin position="62"/>
        <end position="81"/>
    </location>
</feature>
<feature type="repeat" description="ANK" evidence="9">
    <location>
        <begin position="452"/>
        <end position="484"/>
    </location>
</feature>
<evidence type="ECO:0000313" key="17">
    <source>
        <dbReference type="Proteomes" id="UP001152797"/>
    </source>
</evidence>
<dbReference type="InterPro" id="IPR000719">
    <property type="entry name" value="Prot_kinase_dom"/>
</dbReference>
<dbReference type="InterPro" id="IPR002110">
    <property type="entry name" value="Ankyrin_rpt"/>
</dbReference>
<dbReference type="SUPFAM" id="SSF48403">
    <property type="entry name" value="Ankyrin repeat"/>
    <property type="match status" value="1"/>
</dbReference>
<dbReference type="GO" id="GO:0004674">
    <property type="term" value="F:protein serine/threonine kinase activity"/>
    <property type="evidence" value="ECO:0007669"/>
    <property type="project" value="UniProtKB-KW"/>
</dbReference>
<dbReference type="CDD" id="cd00180">
    <property type="entry name" value="PKc"/>
    <property type="match status" value="1"/>
</dbReference>
<reference evidence="14" key="1">
    <citation type="submission" date="2022-10" db="EMBL/GenBank/DDBJ databases">
        <authorList>
            <person name="Chen Y."/>
            <person name="Dougan E. K."/>
            <person name="Chan C."/>
            <person name="Rhodes N."/>
            <person name="Thang M."/>
        </authorList>
    </citation>
    <scope>NUCLEOTIDE SEQUENCE</scope>
</reference>
<evidence type="ECO:0000256" key="2">
    <source>
        <dbReference type="ARBA" id="ARBA00022527"/>
    </source>
</evidence>
<dbReference type="Gene3D" id="1.25.40.20">
    <property type="entry name" value="Ankyrin repeat-containing domain"/>
    <property type="match status" value="1"/>
</dbReference>
<evidence type="ECO:0000256" key="9">
    <source>
        <dbReference type="PROSITE-ProRule" id="PRU00023"/>
    </source>
</evidence>
<proteinExistence type="predicted"/>
<dbReference type="SMART" id="SM00220">
    <property type="entry name" value="S_TKc"/>
    <property type="match status" value="1"/>
</dbReference>
<dbReference type="PROSITE" id="PS00107">
    <property type="entry name" value="PROTEIN_KINASE_ATP"/>
    <property type="match status" value="1"/>
</dbReference>
<sequence length="957" mass="106714">MQNSEWAAMDSSESDGDCDLDDRRDRYARIARAQQKAEAAQRWTEAARTAPRSRAHRRTRSLLGGASSFQLSIVQILSFFWLETWMNMFALFHVAYAGDWIHAACLLPSQLLVALIQSYLALHDSELERRRVWLATMVCGSCYALCYDLMIIVVCGLFSAYTLVVICRLLMEGVPDKLNHFKTPTGGPFESVDWMFSRRSFYGGDVGSFDCLIRFMTGAPRVVCLMHLLRCRRSWDYDFWIFFVTLALNVTSMVQAMVLFDFKVSAFIRRQYALESRYFQGSHCALRLTELLLRAQTLVGFASCVFYAFGHEGAAAAIFLDYLVSSTALSVLSGCSVKTLVLSLPLYMIDISRYVDEQGVVTPARRLSLWVACQRAALLGLTVLLLASESWLVSKEAAGMAVLFCAQLLLSFSRAGARPSDLHAAAKRGDLRQLQQRLAEGYDVSRPQCTALRETPLHLAISNRHLDCAKRLLEDGADPHLPDGHGDTALHVACRLGEASFIQQLLVPLPEAGEDYQVRNVAQRNVWGQSPAELASSAPEWLQRHLREQERQELKHFEECKNQPLVERCDAEELATFFGLPWDRHEYAKAPQDVQKGRKTGLVSFLFSRSVGDQLAKVLDGLRQDKDGFHIMSLKPVKALGSGGFGKVLKVLDKRTQKHYAMKLQPKDRTTKYAVREAQALHSSYHAFIVGLVHIFQTSAHYCIVMELCLENLNARILRTRHGSGCAEGLPGPLCARYTACVALALEYLHIKEIVFRDLKPENVLITSGVDANGVAKLADFGLACPMRLEESNTTPQNFNSIFDGSGFPTPEAGTPAFMAAEVFLRCATPVDLSDTEARSARARRMAARDWFALGCCLLLTLLGERGGRLATAQSREVLLPLEGPQLSEALRRALRERRAEPAALEITAALTAPLEERAGPKELRTSAFLELAMVEMEQEALAFENSRSISGRSSRR</sequence>
<dbReference type="PANTHER" id="PTHR24356">
    <property type="entry name" value="SERINE/THREONINE-PROTEIN KINASE"/>
    <property type="match status" value="1"/>
</dbReference>